<dbReference type="EMBL" id="CP099422">
    <property type="protein sequence ID" value="USW53504.1"/>
    <property type="molecule type" value="Genomic_DNA"/>
</dbReference>
<evidence type="ECO:0000256" key="1">
    <source>
        <dbReference type="SAM" id="SignalP"/>
    </source>
</evidence>
<dbReference type="AlphaFoldDB" id="A0A9Q9EKQ0"/>
<gene>
    <name evidence="2" type="ORF">Slin15195_G068230</name>
</gene>
<evidence type="ECO:0000313" key="3">
    <source>
        <dbReference type="Proteomes" id="UP001056384"/>
    </source>
</evidence>
<dbReference type="PROSITE" id="PS51257">
    <property type="entry name" value="PROKAR_LIPOPROTEIN"/>
    <property type="match status" value="1"/>
</dbReference>
<reference evidence="2" key="1">
    <citation type="submission" date="2022-06" db="EMBL/GenBank/DDBJ databases">
        <title>Complete genome sequences of two strains of the flax pathogen Septoria linicola.</title>
        <authorList>
            <person name="Lapalu N."/>
            <person name="Simon A."/>
            <person name="Demenou B."/>
            <person name="Paumier D."/>
            <person name="Guillot M.-P."/>
            <person name="Gout L."/>
            <person name="Valade R."/>
        </authorList>
    </citation>
    <scope>NUCLEOTIDE SEQUENCE</scope>
    <source>
        <strain evidence="2">SE15195</strain>
    </source>
</reference>
<evidence type="ECO:0000313" key="2">
    <source>
        <dbReference type="EMBL" id="USW53504.1"/>
    </source>
</evidence>
<name>A0A9Q9EKQ0_9PEZI</name>
<accession>A0A9Q9EKQ0</accession>
<feature type="chain" id="PRO_5040137255" evidence="1">
    <location>
        <begin position="19"/>
        <end position="93"/>
    </location>
</feature>
<sequence>MKLYQLLLLVVPASVISCSTYDYYLCNNEDGSFNETATADVCKVAGSFLQTFDDERHYCFCGDSCVFDNCDFRDICKHKGALGPSNCWAKDKS</sequence>
<protein>
    <submittedName>
        <fullName evidence="2">Uncharacterized protein</fullName>
    </submittedName>
</protein>
<dbReference type="Proteomes" id="UP001056384">
    <property type="component" value="Chromosome 5"/>
</dbReference>
<organism evidence="2 3">
    <name type="scientific">Septoria linicola</name>
    <dbReference type="NCBI Taxonomy" id="215465"/>
    <lineage>
        <taxon>Eukaryota</taxon>
        <taxon>Fungi</taxon>
        <taxon>Dikarya</taxon>
        <taxon>Ascomycota</taxon>
        <taxon>Pezizomycotina</taxon>
        <taxon>Dothideomycetes</taxon>
        <taxon>Dothideomycetidae</taxon>
        <taxon>Mycosphaerellales</taxon>
        <taxon>Mycosphaerellaceae</taxon>
        <taxon>Septoria</taxon>
    </lineage>
</organism>
<keyword evidence="3" id="KW-1185">Reference proteome</keyword>
<keyword evidence="1" id="KW-0732">Signal</keyword>
<feature type="signal peptide" evidence="1">
    <location>
        <begin position="1"/>
        <end position="18"/>
    </location>
</feature>
<proteinExistence type="predicted"/>